<dbReference type="PROSITE" id="PS50934">
    <property type="entry name" value="SWIRM"/>
    <property type="match status" value="1"/>
</dbReference>
<dbReference type="GO" id="GO:0004386">
    <property type="term" value="F:helicase activity"/>
    <property type="evidence" value="ECO:0007669"/>
    <property type="project" value="UniProtKB-KW"/>
</dbReference>
<dbReference type="Gene3D" id="3.40.50.300">
    <property type="entry name" value="P-loop containing nucleotide triphosphate hydrolases"/>
    <property type="match status" value="2"/>
</dbReference>
<feature type="domain" description="Helicase ATP-binding" evidence="12">
    <location>
        <begin position="170"/>
        <end position="326"/>
    </location>
</feature>
<feature type="coiled-coil region" evidence="9">
    <location>
        <begin position="1414"/>
        <end position="1448"/>
    </location>
</feature>
<reference evidence="14" key="1">
    <citation type="submission" date="2013-12" db="EMBL/GenBank/DDBJ databases">
        <authorList>
            <person name="Aslett M."/>
        </authorList>
    </citation>
    <scope>NUCLEOTIDE SEQUENCE [LARGE SCALE GENOMIC DNA]</scope>
    <source>
        <strain evidence="14">Lindley</strain>
    </source>
</reference>
<feature type="compositionally biased region" description="Basic and acidic residues" evidence="10">
    <location>
        <begin position="91"/>
        <end position="102"/>
    </location>
</feature>
<dbReference type="InterPro" id="IPR012961">
    <property type="entry name" value="Ski2/MTR4_C"/>
</dbReference>
<keyword evidence="14" id="KW-1185">Reference proteome</keyword>
<dbReference type="GO" id="GO:0003676">
    <property type="term" value="F:nucleic acid binding"/>
    <property type="evidence" value="ECO:0007669"/>
    <property type="project" value="InterPro"/>
</dbReference>
<evidence type="ECO:0000313" key="15">
    <source>
        <dbReference type="WBParaSite" id="GPLIN_000344400"/>
    </source>
</evidence>
<dbReference type="InterPro" id="IPR001650">
    <property type="entry name" value="Helicase_C-like"/>
</dbReference>
<dbReference type="CDD" id="cd18024">
    <property type="entry name" value="DEXHc_Mtr4-like"/>
    <property type="match status" value="1"/>
</dbReference>
<feature type="compositionally biased region" description="Polar residues" evidence="10">
    <location>
        <begin position="73"/>
        <end position="83"/>
    </location>
</feature>
<proteinExistence type="inferred from homology"/>
<dbReference type="CDD" id="cd18795">
    <property type="entry name" value="SF2_C_Ski2"/>
    <property type="match status" value="1"/>
</dbReference>
<name>A0A183BS58_GLOPA</name>
<accession>A0A183BS58</accession>
<dbReference type="Gene3D" id="3.50.50.60">
    <property type="entry name" value="FAD/NAD(P)-binding domain"/>
    <property type="match status" value="2"/>
</dbReference>
<dbReference type="PROSITE" id="PS51192">
    <property type="entry name" value="HELICASE_ATP_BIND_1"/>
    <property type="match status" value="1"/>
</dbReference>
<feature type="domain" description="SWIRM" evidence="11">
    <location>
        <begin position="1094"/>
        <end position="1192"/>
    </location>
</feature>
<evidence type="ECO:0000256" key="10">
    <source>
        <dbReference type="SAM" id="MobiDB-lite"/>
    </source>
</evidence>
<evidence type="ECO:0000256" key="1">
    <source>
        <dbReference type="ARBA" id="ARBA00004123"/>
    </source>
</evidence>
<dbReference type="GO" id="GO:0016787">
    <property type="term" value="F:hydrolase activity"/>
    <property type="evidence" value="ECO:0007669"/>
    <property type="project" value="UniProtKB-KW"/>
</dbReference>
<dbReference type="GO" id="GO:0000460">
    <property type="term" value="P:maturation of 5.8S rRNA"/>
    <property type="evidence" value="ECO:0007669"/>
    <property type="project" value="TreeGrafter"/>
</dbReference>
<dbReference type="InterPro" id="IPR048392">
    <property type="entry name" value="MTR4-like_stalk"/>
</dbReference>
<dbReference type="Pfam" id="PF04433">
    <property type="entry name" value="SWIRM"/>
    <property type="match status" value="1"/>
</dbReference>
<evidence type="ECO:0000313" key="14">
    <source>
        <dbReference type="Proteomes" id="UP000050741"/>
    </source>
</evidence>
<evidence type="ECO:0000256" key="6">
    <source>
        <dbReference type="ARBA" id="ARBA00022840"/>
    </source>
</evidence>
<dbReference type="InterPro" id="IPR007526">
    <property type="entry name" value="SWIRM"/>
</dbReference>
<keyword evidence="5" id="KW-0347">Helicase</keyword>
<dbReference type="PANTHER" id="PTHR12131">
    <property type="entry name" value="ATP-DEPENDENT RNA AND DNA HELICASE"/>
    <property type="match status" value="1"/>
</dbReference>
<feature type="domain" description="Helicase C-terminal" evidence="13">
    <location>
        <begin position="399"/>
        <end position="600"/>
    </location>
</feature>
<evidence type="ECO:0000256" key="5">
    <source>
        <dbReference type="ARBA" id="ARBA00022806"/>
    </source>
</evidence>
<protein>
    <submittedName>
        <fullName evidence="15">Helicase ATP-binding domain-containing protein</fullName>
    </submittedName>
</protein>
<dbReference type="SUPFAM" id="SSF46689">
    <property type="entry name" value="Homeodomain-like"/>
    <property type="match status" value="1"/>
</dbReference>
<dbReference type="InterPro" id="IPR050699">
    <property type="entry name" value="RNA-DNA_Helicase"/>
</dbReference>
<dbReference type="Pfam" id="PF21408">
    <property type="entry name" value="MTR4-like_stalk"/>
    <property type="match status" value="1"/>
</dbReference>
<keyword evidence="3" id="KW-0547">Nucleotide-binding</keyword>
<dbReference type="PANTHER" id="PTHR12131:SF7">
    <property type="entry name" value="EXOSOME RNA HELICASE MTR4"/>
    <property type="match status" value="1"/>
</dbReference>
<dbReference type="GO" id="GO:0005634">
    <property type="term" value="C:nucleus"/>
    <property type="evidence" value="ECO:0007669"/>
    <property type="project" value="UniProtKB-SubCell"/>
</dbReference>
<dbReference type="InterPro" id="IPR036188">
    <property type="entry name" value="FAD/NAD-bd_sf"/>
</dbReference>
<dbReference type="InterPro" id="IPR009057">
    <property type="entry name" value="Homeodomain-like_sf"/>
</dbReference>
<dbReference type="PRINTS" id="PR00420">
    <property type="entry name" value="RNGMNOXGNASE"/>
</dbReference>
<dbReference type="InterPro" id="IPR011545">
    <property type="entry name" value="DEAD/DEAH_box_helicase_dom"/>
</dbReference>
<dbReference type="PROSITE" id="PS51194">
    <property type="entry name" value="HELICASE_CTER"/>
    <property type="match status" value="1"/>
</dbReference>
<dbReference type="InterPro" id="IPR014001">
    <property type="entry name" value="Helicase_ATP-bd"/>
</dbReference>
<feature type="region of interest" description="Disordered" evidence="10">
    <location>
        <begin position="1038"/>
        <end position="1059"/>
    </location>
</feature>
<evidence type="ECO:0000256" key="9">
    <source>
        <dbReference type="SAM" id="Coils"/>
    </source>
</evidence>
<evidence type="ECO:0000259" key="12">
    <source>
        <dbReference type="PROSITE" id="PS51192"/>
    </source>
</evidence>
<sequence length="1676" mass="190493">MDALLDDIDGGEQENSENESASPQQQSTNTMERLEHEKQTQARAFSENLLAKLGGGGSAATDQLARSRKRSATEANGVQQQDEASPPAKVAVRDSESNIKDEVDGELGDDVENRFIVNCKRIRSFQYAAETNCNHEVLYPFDVEHQPLKKSSNPAKFYEFKLDMFQKQAIKCLDNSQSVLVSAHTSAGKTVAALYAIAMALRDKQRVIYTSPIKALSNQKYRELVDEFEDVGLVTGDVTLNPNASCVVMTTEILRSMLYRGSEIMREVGWVIFDEIHYMRDKERGVVWEETLILLPQTTHLVFLSATIPNAKQFAEWICYLRHKPCNVVYTDYRPVPLQHLIYSAGSDGLWEVVNIKGEFKQDNFAKAMSCLDERQPTGNEVRPLARRSAANDTAQKSNVVKIIRTIRERDMLPCIIFSFSRKECEAYASEIKDIDFNTEDEKRAIKLIFNNATDLLSDEDKKLSQIRHVLPYLMRGIGIHHSGQLPIMKEVVEILFGEGLIKTLFATETFAMGINMPAKTVLFTSARKFDGTSNRWITSGEYIQMSGRAGRRGKDDKGLVILMVDQQMSSETVVQIIKGTSDALNSQFRLTYNMVLNLLRVPDINPEFLLEKSFYQWQNYSRLPDLLQALNVKRQLYQGAQVDHLQELEGLFRLEKQIEQQKSTVKGLVLRPGKVVRFFQPGRMLKLKCFDKDFGWGVLIKYNKKPNPLNPLSPELLYFVDAAVFVSRECENFVQNLCAMKPPAAGETGVVVVLPFAFDCIQAVSTIRLKIPQELKSKEACQAVGRTILETKRRFDQFIPELDPIEHMNISEPQLKKSLEELRKCEERFKEHPLRSRSDFDELWTAFMKRQKLEEEYKQAKKDFENGRKLSRLDELGCRKRVLRRLGYATDEDTITEKGRVACELSSADELLLTEMIFTSAFTNLTAPEAAALLSCFVFQERAPIGKLSDSLSEHLRTMQGMAKKIAKISNECKLELDEEKYVESFCPAMMAVVFKWCSGATFSELLESTDIFEGSIIRCMRRLEELLQEMVNAARLGNQQPHHQRPNPAFRPPNRSRRQNVDYGIGNLLAQLGTRELHGMDVYRWEDDDLSLRSAAAHARLPYDRMTKMELELFPDMSRAQASIALFLYIRNRTLGLWQLDPLVELIVDYILTELPKPFDSDVELVTGIHAYLQRHGFINFGIFHKLTTRCLDREKKIIVIGAGPSGLAAARQLKFFGFTVILLEGRARPGGRVQTIKIPNLPAADLGAMIVMGIVGNPLVTLIQQTPVNVFPVNSRCPIYDNQGKLVDSRKDDLIERSFNRILATISHLSHAMGVTETAGRKISLGKAFELILSQQELRVKNKWYKYWQKYSSLVKKKKAEKEKVELLHKQIADCMRRLRVNGVNMATATPESIAFDFTASAEQIRQRLIVRSLRKFLEILLKQYDDAERELSNIEQILTDFKRMEPSIVYMNRVDKPILDFHLANLEYGIGAQLERVSMKDWDQDDPYGFAGSHMTVKEGLGLLIGRLRTEDLTVHFEHVVDQIKYDEMGVTVDCSVLTDQQQNVKTSFKADAVLCTVPLGVLKRGDVNFEPELPRWKREAISNMGFGTLNKIILFFDKPFWDTKRSSFGRLNDTSTFIGPLSSNGEVTRRTIPMEELSLGDLDSAAAGTKAKDDRNEAMGENSSDDDVQFI</sequence>
<evidence type="ECO:0000256" key="3">
    <source>
        <dbReference type="ARBA" id="ARBA00022741"/>
    </source>
</evidence>
<dbReference type="SUPFAM" id="SSF52540">
    <property type="entry name" value="P-loop containing nucleoside triphosphate hydrolases"/>
    <property type="match status" value="1"/>
</dbReference>
<keyword evidence="9" id="KW-0175">Coiled coil</keyword>
<keyword evidence="4" id="KW-0378">Hydrolase</keyword>
<keyword evidence="6" id="KW-0067">ATP-binding</keyword>
<dbReference type="WBParaSite" id="GPLIN_000344400">
    <property type="protein sequence ID" value="GPLIN_000344400"/>
    <property type="gene ID" value="GPLIN_000344400"/>
</dbReference>
<evidence type="ECO:0000256" key="8">
    <source>
        <dbReference type="ARBA" id="ARBA00023242"/>
    </source>
</evidence>
<evidence type="ECO:0000259" key="13">
    <source>
        <dbReference type="PROSITE" id="PS51194"/>
    </source>
</evidence>
<dbReference type="Pfam" id="PF13234">
    <property type="entry name" value="MTR4_beta-barrel"/>
    <property type="match status" value="1"/>
</dbReference>
<keyword evidence="7" id="KW-0560">Oxidoreductase</keyword>
<dbReference type="GO" id="GO:0005524">
    <property type="term" value="F:ATP binding"/>
    <property type="evidence" value="ECO:0007669"/>
    <property type="project" value="UniProtKB-KW"/>
</dbReference>
<dbReference type="InterPro" id="IPR025696">
    <property type="entry name" value="Beta-barrel_MTR4"/>
</dbReference>
<dbReference type="FunFam" id="1.10.10.10:FF:000064">
    <property type="entry name" value="Lysine-specific histone demethylase 1A"/>
    <property type="match status" value="1"/>
</dbReference>
<organism evidence="14 15">
    <name type="scientific">Globodera pallida</name>
    <name type="common">Potato cyst nematode worm</name>
    <name type="synonym">Heterodera pallida</name>
    <dbReference type="NCBI Taxonomy" id="36090"/>
    <lineage>
        <taxon>Eukaryota</taxon>
        <taxon>Metazoa</taxon>
        <taxon>Ecdysozoa</taxon>
        <taxon>Nematoda</taxon>
        <taxon>Chromadorea</taxon>
        <taxon>Rhabditida</taxon>
        <taxon>Tylenchina</taxon>
        <taxon>Tylenchomorpha</taxon>
        <taxon>Tylenchoidea</taxon>
        <taxon>Heteroderidae</taxon>
        <taxon>Heteroderinae</taxon>
        <taxon>Globodera</taxon>
    </lineage>
</organism>
<feature type="region of interest" description="Disordered" evidence="10">
    <location>
        <begin position="1648"/>
        <end position="1676"/>
    </location>
</feature>
<evidence type="ECO:0000259" key="11">
    <source>
        <dbReference type="PROSITE" id="PS50934"/>
    </source>
</evidence>
<feature type="region of interest" description="Disordered" evidence="10">
    <location>
        <begin position="1"/>
        <end position="103"/>
    </location>
</feature>
<comment type="similarity">
    <text evidence="2">Belongs to the flavin monoamine oxidase family.</text>
</comment>
<feature type="compositionally biased region" description="Polar residues" evidence="10">
    <location>
        <begin position="18"/>
        <end position="31"/>
    </location>
</feature>
<dbReference type="FunFam" id="3.40.50.300:FF:000083">
    <property type="entry name" value="ATP-dependent RNA helicase DOB1"/>
    <property type="match status" value="1"/>
</dbReference>
<evidence type="ECO:0000256" key="7">
    <source>
        <dbReference type="ARBA" id="ARBA00023002"/>
    </source>
</evidence>
<dbReference type="Pfam" id="PF01593">
    <property type="entry name" value="Amino_oxidase"/>
    <property type="match status" value="1"/>
</dbReference>
<comment type="subcellular location">
    <subcellularLocation>
        <location evidence="1">Nucleus</location>
    </subcellularLocation>
</comment>
<evidence type="ECO:0000256" key="2">
    <source>
        <dbReference type="ARBA" id="ARBA00005995"/>
    </source>
</evidence>
<dbReference type="SUPFAM" id="SSF51905">
    <property type="entry name" value="FAD/NAD(P)-binding domain"/>
    <property type="match status" value="1"/>
</dbReference>
<dbReference type="Gene3D" id="1.10.10.10">
    <property type="entry name" value="Winged helix-like DNA-binding domain superfamily/Winged helix DNA-binding domain"/>
    <property type="match status" value="1"/>
</dbReference>
<dbReference type="SMART" id="SM00490">
    <property type="entry name" value="HELICc"/>
    <property type="match status" value="1"/>
</dbReference>
<dbReference type="Proteomes" id="UP000050741">
    <property type="component" value="Unassembled WGS sequence"/>
</dbReference>
<dbReference type="Gene3D" id="1.10.3380.30">
    <property type="match status" value="1"/>
</dbReference>
<keyword evidence="8" id="KW-0539">Nucleus</keyword>
<dbReference type="Pfam" id="PF00270">
    <property type="entry name" value="DEAD"/>
    <property type="match status" value="1"/>
</dbReference>
<reference evidence="14" key="2">
    <citation type="submission" date="2014-05" db="EMBL/GenBank/DDBJ databases">
        <title>The genome and life-stage specific transcriptomes of Globodera pallida elucidate key aspects of plant parasitism by a cyst nematode.</title>
        <authorList>
            <person name="Cotton J.A."/>
            <person name="Lilley C.J."/>
            <person name="Jones L.M."/>
            <person name="Kikuchi T."/>
            <person name="Reid A.J."/>
            <person name="Thorpe P."/>
            <person name="Tsai I.J."/>
            <person name="Beasley H."/>
            <person name="Blok V."/>
            <person name="Cock P.J.A."/>
            <person name="Van den Akker S.E."/>
            <person name="Holroyd N."/>
            <person name="Hunt M."/>
            <person name="Mantelin S."/>
            <person name="Naghra H."/>
            <person name="Pain A."/>
            <person name="Palomares-Rius J.E."/>
            <person name="Zarowiecki M."/>
            <person name="Berriman M."/>
            <person name="Jones J.T."/>
            <person name="Urwin P.E."/>
        </authorList>
    </citation>
    <scope>NUCLEOTIDE SEQUENCE [LARGE SCALE GENOMIC DNA]</scope>
    <source>
        <strain evidence="14">Lindley</strain>
    </source>
</reference>
<dbReference type="Pfam" id="PF08148">
    <property type="entry name" value="DSHCT"/>
    <property type="match status" value="1"/>
</dbReference>
<dbReference type="InterPro" id="IPR002937">
    <property type="entry name" value="Amino_oxidase"/>
</dbReference>
<dbReference type="InterPro" id="IPR027417">
    <property type="entry name" value="P-loop_NTPase"/>
</dbReference>
<dbReference type="GO" id="GO:0140682">
    <property type="term" value="F:FAD-dependent H3K4me/H3K4me3 demethylase activity"/>
    <property type="evidence" value="ECO:0007669"/>
    <property type="project" value="UniProtKB-ARBA"/>
</dbReference>
<dbReference type="Gene3D" id="1.10.287.80">
    <property type="entry name" value="ATP synthase, gamma subunit, helix hairpin domain"/>
    <property type="match status" value="1"/>
</dbReference>
<dbReference type="SMART" id="SM01142">
    <property type="entry name" value="DSHCT"/>
    <property type="match status" value="1"/>
</dbReference>
<evidence type="ECO:0000256" key="4">
    <source>
        <dbReference type="ARBA" id="ARBA00022801"/>
    </source>
</evidence>
<dbReference type="SMART" id="SM00487">
    <property type="entry name" value="DEXDc"/>
    <property type="match status" value="1"/>
</dbReference>
<dbReference type="InterPro" id="IPR036388">
    <property type="entry name" value="WH-like_DNA-bd_sf"/>
</dbReference>
<reference evidence="15" key="3">
    <citation type="submission" date="2016-06" db="UniProtKB">
        <authorList>
            <consortium name="WormBaseParasite"/>
        </authorList>
    </citation>
    <scope>IDENTIFICATION</scope>
</reference>
<dbReference type="Gene3D" id="2.40.30.300">
    <property type="match status" value="1"/>
</dbReference>
<dbReference type="FunFam" id="3.40.50.300:FF:000141">
    <property type="entry name" value="ATP-dependent RNA helicase DOB1"/>
    <property type="match status" value="1"/>
</dbReference>
<feature type="compositionally biased region" description="Acidic residues" evidence="10">
    <location>
        <begin position="1"/>
        <end position="17"/>
    </location>
</feature>